<dbReference type="RefSeq" id="WP_038079928.1">
    <property type="nucleotide sequence ID" value="NZ_AUND01000041.1"/>
</dbReference>
<dbReference type="SUPFAM" id="SSF54373">
    <property type="entry name" value="FAD-linked reductases, C-terminal domain"/>
    <property type="match status" value="1"/>
</dbReference>
<dbReference type="Pfam" id="PF00732">
    <property type="entry name" value="GMC_oxred_N"/>
    <property type="match status" value="1"/>
</dbReference>
<feature type="domain" description="Glucose-methanol-choline oxidoreductase N-terminal" evidence="5">
    <location>
        <begin position="88"/>
        <end position="305"/>
    </location>
</feature>
<keyword evidence="3" id="KW-0274">FAD</keyword>
<dbReference type="GO" id="GO:0050660">
    <property type="term" value="F:flavin adenine dinucleotide binding"/>
    <property type="evidence" value="ECO:0007669"/>
    <property type="project" value="InterPro"/>
</dbReference>
<dbReference type="InterPro" id="IPR036188">
    <property type="entry name" value="FAD/NAD-bd_sf"/>
</dbReference>
<dbReference type="PANTHER" id="PTHR46056">
    <property type="entry name" value="LONG-CHAIN-ALCOHOL OXIDASE"/>
    <property type="match status" value="1"/>
</dbReference>
<evidence type="ECO:0000256" key="3">
    <source>
        <dbReference type="ARBA" id="ARBA00022827"/>
    </source>
</evidence>
<dbReference type="Proteomes" id="UP000027432">
    <property type="component" value="Unassembled WGS sequence"/>
</dbReference>
<dbReference type="Pfam" id="PF05199">
    <property type="entry name" value="GMC_oxred_C"/>
    <property type="match status" value="1"/>
</dbReference>
<evidence type="ECO:0000259" key="5">
    <source>
        <dbReference type="Pfam" id="PF00732"/>
    </source>
</evidence>
<dbReference type="OrthoDB" id="9798604at2"/>
<reference evidence="7 8" key="1">
    <citation type="submission" date="2013-07" db="EMBL/GenBank/DDBJ databases">
        <title>Thioclava pacifica DSM 10166 Genome Sequencing.</title>
        <authorList>
            <person name="Lai Q."/>
            <person name="Shao Z."/>
        </authorList>
    </citation>
    <scope>NUCLEOTIDE SEQUENCE [LARGE SCALE GENOMIC DNA]</scope>
    <source>
        <strain evidence="7 8">DSM 10166</strain>
    </source>
</reference>
<gene>
    <name evidence="7" type="ORF">TP2_14135</name>
</gene>
<evidence type="ECO:0000256" key="4">
    <source>
        <dbReference type="ARBA" id="ARBA00023002"/>
    </source>
</evidence>
<evidence type="ECO:0000259" key="6">
    <source>
        <dbReference type="Pfam" id="PF05199"/>
    </source>
</evidence>
<keyword evidence="8" id="KW-1185">Reference proteome</keyword>
<dbReference type="AlphaFoldDB" id="A0A074J558"/>
<feature type="domain" description="Glucose-methanol-choline oxidoreductase C-terminal" evidence="6">
    <location>
        <begin position="391"/>
        <end position="507"/>
    </location>
</feature>
<name>A0A074J558_9RHOB</name>
<sequence length="523" mass="56924">MVAKFDLSDDSVVVIIGTGAGGGVLANELAQKGVKVVALEAGGRYLPDDYINDEWDSFGQLAWTEPRTTSGDWRVAKDFSGLPAWIVKAVGGTSIHWAGASLRFQDHEFKTKTHYGNVDGANLLDWPIDPAELAPYYDKAEAKLGVTRTGDRPGLPGNNNFKVLEKGAKALGYQDVNTGHMAINSIEYDGRMSCQQTGFCFQGCKWGAKWSSAYTDIPRGEATGNLEVRDHCHVARILHDDKGMASGVEYFDKDGNLQMQKAKIVCLAGNSIESPRVLLNSHSAMFPDGLANSSGQVGRNYMRHTTGSVYGVFDKPVKMWRGTTMAGIVRDEARHDPSRGFVGGYELETLSLGLPFMAAFLDPGGWGREFTSALDSYENMAGMWIVGEDMPQETNRITLNHEVTDAYGLPVANVNYTDHPNDRAMRDHAYARGAAIYDAVGATRTFPTPPYPSTHNLGTNRMSEKPRDGVVNKHGQAHDVPNLFISDGSQFTTGAAENPTLTIVALAIRQADFIADEMSKGNI</sequence>
<comment type="caution">
    <text evidence="7">The sequence shown here is derived from an EMBL/GenBank/DDBJ whole genome shotgun (WGS) entry which is preliminary data.</text>
</comment>
<protein>
    <submittedName>
        <fullName evidence="7">2-keto-gluconate dehydrogenase</fullName>
    </submittedName>
</protein>
<comment type="similarity">
    <text evidence="1">Belongs to the GMC oxidoreductase family.</text>
</comment>
<evidence type="ECO:0000256" key="2">
    <source>
        <dbReference type="ARBA" id="ARBA00022630"/>
    </source>
</evidence>
<dbReference type="STRING" id="1353537.TP2_14135"/>
<accession>A0A074J558</accession>
<proteinExistence type="inferred from homology"/>
<dbReference type="SUPFAM" id="SSF51905">
    <property type="entry name" value="FAD/NAD(P)-binding domain"/>
    <property type="match status" value="1"/>
</dbReference>
<evidence type="ECO:0000256" key="1">
    <source>
        <dbReference type="ARBA" id="ARBA00010790"/>
    </source>
</evidence>
<keyword evidence="2" id="KW-0285">Flavoprotein</keyword>
<organism evidence="7 8">
    <name type="scientific">Thioclava pacifica DSM 10166</name>
    <dbReference type="NCBI Taxonomy" id="1353537"/>
    <lineage>
        <taxon>Bacteria</taxon>
        <taxon>Pseudomonadati</taxon>
        <taxon>Pseudomonadota</taxon>
        <taxon>Alphaproteobacteria</taxon>
        <taxon>Rhodobacterales</taxon>
        <taxon>Paracoccaceae</taxon>
        <taxon>Thioclava</taxon>
    </lineage>
</organism>
<dbReference type="PANTHER" id="PTHR46056:SF12">
    <property type="entry name" value="LONG-CHAIN-ALCOHOL OXIDASE"/>
    <property type="match status" value="1"/>
</dbReference>
<dbReference type="InterPro" id="IPR000172">
    <property type="entry name" value="GMC_OxRdtase_N"/>
</dbReference>
<evidence type="ECO:0000313" key="7">
    <source>
        <dbReference type="EMBL" id="KEO50763.1"/>
    </source>
</evidence>
<dbReference type="InterPro" id="IPR007867">
    <property type="entry name" value="GMC_OxRtase_C"/>
</dbReference>
<dbReference type="EMBL" id="AUND01000041">
    <property type="protein sequence ID" value="KEO50763.1"/>
    <property type="molecule type" value="Genomic_DNA"/>
</dbReference>
<evidence type="ECO:0000313" key="8">
    <source>
        <dbReference type="Proteomes" id="UP000027432"/>
    </source>
</evidence>
<keyword evidence="4" id="KW-0560">Oxidoreductase</keyword>
<dbReference type="GO" id="GO:0016614">
    <property type="term" value="F:oxidoreductase activity, acting on CH-OH group of donors"/>
    <property type="evidence" value="ECO:0007669"/>
    <property type="project" value="InterPro"/>
</dbReference>
<dbReference type="Gene3D" id="3.50.50.60">
    <property type="entry name" value="FAD/NAD(P)-binding domain"/>
    <property type="match status" value="2"/>
</dbReference>
<dbReference type="eggNOG" id="COG2303">
    <property type="taxonomic scope" value="Bacteria"/>
</dbReference>